<dbReference type="AlphaFoldDB" id="A0A7X1ZF08"/>
<evidence type="ECO:0000313" key="4">
    <source>
        <dbReference type="Proteomes" id="UP000434582"/>
    </source>
</evidence>
<dbReference type="RefSeq" id="WP_153342130.1">
    <property type="nucleotide sequence ID" value="NZ_WIVE01000012.1"/>
</dbReference>
<dbReference type="Pfam" id="PF06564">
    <property type="entry name" value="CBP_BcsQ"/>
    <property type="match status" value="1"/>
</dbReference>
<dbReference type="PANTHER" id="PTHR43384">
    <property type="entry name" value="SEPTUM SITE-DETERMINING PROTEIN MIND HOMOLOG, CHLOROPLASTIC-RELATED"/>
    <property type="match status" value="1"/>
</dbReference>
<dbReference type="PANTHER" id="PTHR43384:SF6">
    <property type="entry name" value="SEPTUM SITE-DETERMINING PROTEIN MIND HOMOLOG, CHLOROPLASTIC"/>
    <property type="match status" value="1"/>
</dbReference>
<dbReference type="GO" id="GO:0051782">
    <property type="term" value="P:negative regulation of cell division"/>
    <property type="evidence" value="ECO:0007669"/>
    <property type="project" value="TreeGrafter"/>
</dbReference>
<dbReference type="GO" id="GO:0016887">
    <property type="term" value="F:ATP hydrolysis activity"/>
    <property type="evidence" value="ECO:0007669"/>
    <property type="project" value="TreeGrafter"/>
</dbReference>
<keyword evidence="1" id="KW-0547">Nucleotide-binding</keyword>
<dbReference type="GO" id="GO:0009898">
    <property type="term" value="C:cytoplasmic side of plasma membrane"/>
    <property type="evidence" value="ECO:0007669"/>
    <property type="project" value="TreeGrafter"/>
</dbReference>
<keyword evidence="4" id="KW-1185">Reference proteome</keyword>
<dbReference type="InterPro" id="IPR027417">
    <property type="entry name" value="P-loop_NTPase"/>
</dbReference>
<dbReference type="Gene3D" id="3.40.50.2300">
    <property type="match status" value="1"/>
</dbReference>
<name>A0A7X1ZF08_9PROT</name>
<sequence length="407" mass="43931">MRITAEAFVLSDETREAVAALQDDVRMRRSEVSIHPGGLEEAAGILARMDSPLLLILESDKKGEALLTELDTVADYVAPETRVVVIGQDNDIGLYRQLVGMGVADYLLAPITPDDLIDTVIRVTTDESEMHLAPLVAVMGVRGGVGSSSLACNLAYKLGRDTGGEVVLVDLDISAGTAAVNLNLSPRLSAADVLAQSEQMDSMALDRFLQRYDDHLMLLGSTAQLDISFRPPSDVLERLLNQLRREFDTVVLDLPRQWSIWVRDVLLDASTVVVVAYPDLSNLRDAQKMLAFLREKRRMSLPTVLALNKVGMAAKAELSAKDFEEVVGRAPAAALPFEPAAFGQALNNGEPVIKKGASKAFQRSMDQLVAGLHLDDAGGVVTKKAPRRAAKSGLLGGLLGKKKKIAR</sequence>
<keyword evidence="2" id="KW-0067">ATP-binding</keyword>
<evidence type="ECO:0000256" key="1">
    <source>
        <dbReference type="ARBA" id="ARBA00022741"/>
    </source>
</evidence>
<gene>
    <name evidence="3" type="ORF">GHC57_05805</name>
</gene>
<protein>
    <submittedName>
        <fullName evidence="3">AAA family ATPase</fullName>
    </submittedName>
</protein>
<dbReference type="SUPFAM" id="SSF52172">
    <property type="entry name" value="CheY-like"/>
    <property type="match status" value="1"/>
</dbReference>
<dbReference type="EMBL" id="WIVE01000012">
    <property type="protein sequence ID" value="MQX36030.1"/>
    <property type="molecule type" value="Genomic_DNA"/>
</dbReference>
<dbReference type="GO" id="GO:0005524">
    <property type="term" value="F:ATP binding"/>
    <property type="evidence" value="ECO:0007669"/>
    <property type="project" value="UniProtKB-KW"/>
</dbReference>
<dbReference type="InterPro" id="IPR017746">
    <property type="entry name" value="Cellulose_synthase_operon_BcsQ"/>
</dbReference>
<dbReference type="Gene3D" id="3.40.50.300">
    <property type="entry name" value="P-loop containing nucleotide triphosphate hydrolases"/>
    <property type="match status" value="1"/>
</dbReference>
<dbReference type="SUPFAM" id="SSF52540">
    <property type="entry name" value="P-loop containing nucleoside triphosphate hydrolases"/>
    <property type="match status" value="1"/>
</dbReference>
<accession>A0A7X1ZF08</accession>
<organism evidence="3 4">
    <name type="scientific">Roseospira navarrensis</name>
    <dbReference type="NCBI Taxonomy" id="140058"/>
    <lineage>
        <taxon>Bacteria</taxon>
        <taxon>Pseudomonadati</taxon>
        <taxon>Pseudomonadota</taxon>
        <taxon>Alphaproteobacteria</taxon>
        <taxon>Rhodospirillales</taxon>
        <taxon>Rhodospirillaceae</taxon>
        <taxon>Roseospira</taxon>
    </lineage>
</organism>
<dbReference type="InterPro" id="IPR011006">
    <property type="entry name" value="CheY-like_superfamily"/>
</dbReference>
<evidence type="ECO:0000313" key="3">
    <source>
        <dbReference type="EMBL" id="MQX36030.1"/>
    </source>
</evidence>
<dbReference type="GO" id="GO:0005829">
    <property type="term" value="C:cytosol"/>
    <property type="evidence" value="ECO:0007669"/>
    <property type="project" value="TreeGrafter"/>
</dbReference>
<dbReference type="InterPro" id="IPR050625">
    <property type="entry name" value="ParA/MinD_ATPase"/>
</dbReference>
<comment type="caution">
    <text evidence="3">The sequence shown here is derived from an EMBL/GenBank/DDBJ whole genome shotgun (WGS) entry which is preliminary data.</text>
</comment>
<proteinExistence type="predicted"/>
<evidence type="ECO:0000256" key="2">
    <source>
        <dbReference type="ARBA" id="ARBA00022840"/>
    </source>
</evidence>
<dbReference type="OrthoDB" id="9783172at2"/>
<reference evidence="3 4" key="1">
    <citation type="submission" date="2019-10" db="EMBL/GenBank/DDBJ databases">
        <title>Draft whole-genome sequence of the purple nonsulfur photosynthetic bacterium Roseospira navarrensis DSM 15114.</title>
        <authorList>
            <person name="Kyndt J.A."/>
            <person name="Meyer T.E."/>
        </authorList>
    </citation>
    <scope>NUCLEOTIDE SEQUENCE [LARGE SCALE GENOMIC DNA]</scope>
    <source>
        <strain evidence="3 4">DSM 15114</strain>
    </source>
</reference>
<dbReference type="Proteomes" id="UP000434582">
    <property type="component" value="Unassembled WGS sequence"/>
</dbReference>